<dbReference type="RefSeq" id="WP_044645357.1">
    <property type="nucleotide sequence ID" value="NZ_JTHP01000008.1"/>
</dbReference>
<comment type="similarity">
    <text evidence="1">Belongs to the asp23 family.</text>
</comment>
<reference evidence="2 3" key="1">
    <citation type="submission" date="2014-11" db="EMBL/GenBank/DDBJ databases">
        <title>Draft Genome Sequences of Paenibacillus polymyxa NRRL B-30509 and Paenibacillus terrae NRRL B-30644, Strains from a Poultry Environment that Produce Tridecaptin A and Paenicidins.</title>
        <authorList>
            <person name="van Belkum M.J."/>
            <person name="Lohans C.T."/>
            <person name="Vederas J.C."/>
        </authorList>
    </citation>
    <scope>NUCLEOTIDE SEQUENCE [LARGE SCALE GENOMIC DNA]</scope>
    <source>
        <strain evidence="2 3">NRRL B-30644</strain>
    </source>
</reference>
<dbReference type="EMBL" id="JTHP01000008">
    <property type="protein sequence ID" value="KJD46439.1"/>
    <property type="molecule type" value="Genomic_DNA"/>
</dbReference>
<dbReference type="InterPro" id="IPR005531">
    <property type="entry name" value="Asp23"/>
</dbReference>
<dbReference type="Pfam" id="PF03780">
    <property type="entry name" value="Asp23"/>
    <property type="match status" value="1"/>
</dbReference>
<dbReference type="Proteomes" id="UP000032534">
    <property type="component" value="Unassembled WGS sequence"/>
</dbReference>
<evidence type="ECO:0000313" key="3">
    <source>
        <dbReference type="Proteomes" id="UP000032534"/>
    </source>
</evidence>
<dbReference type="AlphaFoldDB" id="A0A0D7X5C8"/>
<dbReference type="OrthoDB" id="9791482at2"/>
<name>A0A0D7X5C8_9BACL</name>
<evidence type="ECO:0000256" key="1">
    <source>
        <dbReference type="ARBA" id="ARBA00005721"/>
    </source>
</evidence>
<organism evidence="2 3">
    <name type="scientific">Paenibacillus terrae</name>
    <dbReference type="NCBI Taxonomy" id="159743"/>
    <lineage>
        <taxon>Bacteria</taxon>
        <taxon>Bacillati</taxon>
        <taxon>Bacillota</taxon>
        <taxon>Bacilli</taxon>
        <taxon>Bacillales</taxon>
        <taxon>Paenibacillaceae</taxon>
        <taxon>Paenibacillus</taxon>
    </lineage>
</organism>
<accession>A0A0D7X5C8</accession>
<keyword evidence="3" id="KW-1185">Reference proteome</keyword>
<sequence length="116" mass="12277">MLVQNVLGSIAISKDAISKIIGKTATATMGIASMSTGVVEGITNKLSGKSLQNGIELHVTESGLDVDLSIVVHYGTRMYDVGRELQKNVREAIEKYTGLSIGMINVKVQGISLSVN</sequence>
<evidence type="ECO:0000313" key="2">
    <source>
        <dbReference type="EMBL" id="KJD46439.1"/>
    </source>
</evidence>
<gene>
    <name evidence="2" type="ORF">QD47_06510</name>
</gene>
<comment type="caution">
    <text evidence="2">The sequence shown here is derived from an EMBL/GenBank/DDBJ whole genome shotgun (WGS) entry which is preliminary data.</text>
</comment>
<dbReference type="PANTHER" id="PTHR34297:SF1">
    <property type="entry name" value="ASP23_GLS24 FAMILY ENVELOPE STRESS RESPONSE PROTEIN"/>
    <property type="match status" value="1"/>
</dbReference>
<dbReference type="PATRIC" id="fig|159743.3.peg.1416"/>
<evidence type="ECO:0008006" key="4">
    <source>
        <dbReference type="Google" id="ProtNLM"/>
    </source>
</evidence>
<dbReference type="PANTHER" id="PTHR34297">
    <property type="entry name" value="HYPOTHETICAL CYTOSOLIC PROTEIN-RELATED"/>
    <property type="match status" value="1"/>
</dbReference>
<proteinExistence type="inferred from homology"/>
<protein>
    <recommendedName>
        <fullName evidence="4">Asp23/Gls24 family envelope stress response protein</fullName>
    </recommendedName>
</protein>